<feature type="transmembrane region" description="Helical" evidence="3">
    <location>
        <begin position="307"/>
        <end position="327"/>
    </location>
</feature>
<evidence type="ECO:0000313" key="5">
    <source>
        <dbReference type="Proteomes" id="UP001527925"/>
    </source>
</evidence>
<feature type="compositionally biased region" description="Pro residues" evidence="2">
    <location>
        <begin position="115"/>
        <end position="128"/>
    </location>
</feature>
<feature type="region of interest" description="Disordered" evidence="2">
    <location>
        <begin position="113"/>
        <end position="164"/>
    </location>
</feature>
<evidence type="ECO:0000256" key="2">
    <source>
        <dbReference type="SAM" id="MobiDB-lite"/>
    </source>
</evidence>
<comment type="caution">
    <text evidence="4">The sequence shown here is derived from an EMBL/GenBank/DDBJ whole genome shotgun (WGS) entry which is preliminary data.</text>
</comment>
<dbReference type="EMBL" id="JADGIZ020000021">
    <property type="protein sequence ID" value="KAL2915718.1"/>
    <property type="molecule type" value="Genomic_DNA"/>
</dbReference>
<keyword evidence="1" id="KW-0175">Coiled coil</keyword>
<name>A0ABR4N868_9FUNG</name>
<evidence type="ECO:0000256" key="3">
    <source>
        <dbReference type="SAM" id="Phobius"/>
    </source>
</evidence>
<feature type="coiled-coil region" evidence="1">
    <location>
        <begin position="239"/>
        <end position="301"/>
    </location>
</feature>
<accession>A0ABR4N868</accession>
<reference evidence="4 5" key="1">
    <citation type="submission" date="2023-09" db="EMBL/GenBank/DDBJ databases">
        <title>Pangenome analysis of Batrachochytrium dendrobatidis and related Chytrids.</title>
        <authorList>
            <person name="Yacoub M.N."/>
            <person name="Stajich J.E."/>
            <person name="James T.Y."/>
        </authorList>
    </citation>
    <scope>NUCLEOTIDE SEQUENCE [LARGE SCALE GENOMIC DNA]</scope>
    <source>
        <strain evidence="4 5">JEL0888</strain>
    </source>
</reference>
<keyword evidence="5" id="KW-1185">Reference proteome</keyword>
<gene>
    <name evidence="4" type="ORF">HK105_204664</name>
</gene>
<keyword evidence="3" id="KW-0472">Membrane</keyword>
<organism evidence="4 5">
    <name type="scientific">Polyrhizophydium stewartii</name>
    <dbReference type="NCBI Taxonomy" id="2732419"/>
    <lineage>
        <taxon>Eukaryota</taxon>
        <taxon>Fungi</taxon>
        <taxon>Fungi incertae sedis</taxon>
        <taxon>Chytridiomycota</taxon>
        <taxon>Chytridiomycota incertae sedis</taxon>
        <taxon>Chytridiomycetes</taxon>
        <taxon>Rhizophydiales</taxon>
        <taxon>Rhizophydiales incertae sedis</taxon>
        <taxon>Polyrhizophydium</taxon>
    </lineage>
</organism>
<protein>
    <submittedName>
        <fullName evidence="4">Uncharacterized protein</fullName>
    </submittedName>
</protein>
<evidence type="ECO:0000313" key="4">
    <source>
        <dbReference type="EMBL" id="KAL2915718.1"/>
    </source>
</evidence>
<sequence>MPHGKLFGLVRLSPSLEPVGDVALSISYAELLLASDPGRSLAQSLQFGSIGKVESVMFIDIGQSLAASLPALELAVQFNTSSGVFMFLCRDAQQKHQLAAQWRSLDRFLKAVKPAGPPASVPTTPPSTGPGSGLGPSQRAPQSPLAADSASQSPESPASPQPETLDGVVRQLQSFASAAHSYRTKLVGMEAAMHAKTTQLQTITHKFRELEDRNTVREAMCIPAKTVADAIHQALLRQVNDAQTKNMEIIERFRRLEQLHLASSEKLAALHYRLDDRVAVLEEKQKLLKTLETRLSATKQKSTSLSLLLYFVALPILAAFMTHYLLLLRSASTSSSAD</sequence>
<keyword evidence="3" id="KW-1133">Transmembrane helix</keyword>
<dbReference type="Proteomes" id="UP001527925">
    <property type="component" value="Unassembled WGS sequence"/>
</dbReference>
<proteinExistence type="predicted"/>
<feature type="compositionally biased region" description="Low complexity" evidence="2">
    <location>
        <begin position="149"/>
        <end position="163"/>
    </location>
</feature>
<keyword evidence="3" id="KW-0812">Transmembrane</keyword>
<evidence type="ECO:0000256" key="1">
    <source>
        <dbReference type="SAM" id="Coils"/>
    </source>
</evidence>